<keyword evidence="1" id="KW-1133">Transmembrane helix</keyword>
<dbReference type="EMBL" id="CP002959">
    <property type="protein sequence ID" value="AFM11749.1"/>
    <property type="molecule type" value="Genomic_DNA"/>
</dbReference>
<dbReference type="PANTHER" id="PTHR35791:SF1">
    <property type="entry name" value="UPF0754 MEMBRANE PROTEIN YHEB"/>
    <property type="match status" value="1"/>
</dbReference>
<dbReference type="PANTHER" id="PTHR35791">
    <property type="entry name" value="UPF0754 MEMBRANE PROTEIN YHEB"/>
    <property type="match status" value="1"/>
</dbReference>
<evidence type="ECO:0000313" key="3">
    <source>
        <dbReference type="Proteomes" id="UP000006048"/>
    </source>
</evidence>
<feature type="transmembrane region" description="Helical" evidence="1">
    <location>
        <begin position="211"/>
        <end position="229"/>
    </location>
</feature>
<dbReference type="AlphaFoldDB" id="I4B392"/>
<evidence type="ECO:0008006" key="4">
    <source>
        <dbReference type="Google" id="ProtNLM"/>
    </source>
</evidence>
<organism evidence="2 3">
    <name type="scientific">Turneriella parva (strain ATCC BAA-1111 / DSM 21527 / NCTC 11395 / H)</name>
    <name type="common">Leptospira parva</name>
    <dbReference type="NCBI Taxonomy" id="869212"/>
    <lineage>
        <taxon>Bacteria</taxon>
        <taxon>Pseudomonadati</taxon>
        <taxon>Spirochaetota</taxon>
        <taxon>Spirochaetia</taxon>
        <taxon>Leptospirales</taxon>
        <taxon>Leptospiraceae</taxon>
        <taxon>Turneriella</taxon>
    </lineage>
</organism>
<feature type="transmembrane region" description="Helical" evidence="1">
    <location>
        <begin position="184"/>
        <end position="205"/>
    </location>
</feature>
<feature type="transmembrane region" description="Helical" evidence="1">
    <location>
        <begin position="12"/>
        <end position="35"/>
    </location>
</feature>
<gene>
    <name evidence="2" type="ordered locus">Turpa_1101</name>
</gene>
<feature type="transmembrane region" description="Helical" evidence="1">
    <location>
        <begin position="382"/>
        <end position="402"/>
    </location>
</feature>
<keyword evidence="3" id="KW-1185">Reference proteome</keyword>
<dbReference type="HOGENOM" id="CLU_028773_0_0_12"/>
<evidence type="ECO:0000256" key="1">
    <source>
        <dbReference type="SAM" id="Phobius"/>
    </source>
</evidence>
<reference evidence="2 3" key="1">
    <citation type="submission" date="2012-06" db="EMBL/GenBank/DDBJ databases">
        <title>The complete chromosome of genome of Turneriella parva DSM 21527.</title>
        <authorList>
            <consortium name="US DOE Joint Genome Institute (JGI-PGF)"/>
            <person name="Lucas S."/>
            <person name="Han J."/>
            <person name="Lapidus A."/>
            <person name="Bruce D."/>
            <person name="Goodwin L."/>
            <person name="Pitluck S."/>
            <person name="Peters L."/>
            <person name="Kyrpides N."/>
            <person name="Mavromatis K."/>
            <person name="Ivanova N."/>
            <person name="Mikhailova N."/>
            <person name="Chertkov O."/>
            <person name="Detter J.C."/>
            <person name="Tapia R."/>
            <person name="Han C."/>
            <person name="Land M."/>
            <person name="Hauser L."/>
            <person name="Markowitz V."/>
            <person name="Cheng J.-F."/>
            <person name="Hugenholtz P."/>
            <person name="Woyke T."/>
            <person name="Wu D."/>
            <person name="Gronow S."/>
            <person name="Wellnitz S."/>
            <person name="Brambilla E."/>
            <person name="Klenk H.-P."/>
            <person name="Eisen J.A."/>
        </authorList>
    </citation>
    <scope>NUCLEOTIDE SEQUENCE [LARGE SCALE GENOMIC DNA]</scope>
    <source>
        <strain evidence="3">ATCC BAA-1111 / DSM 21527 / NCTC 11395 / H</strain>
    </source>
</reference>
<evidence type="ECO:0000313" key="2">
    <source>
        <dbReference type="EMBL" id="AFM11749.1"/>
    </source>
</evidence>
<sequence length="405" mass="45935">MIEDLRTHFWLYLSMPLVAALIGYATKLIAIRMMFQPIKFFGIRPYLGWQGIIPRRAEKMASIAADTLLARLISARELYQKLDPGEVIAAVEEPLTHDIELIANDIIGELQPGIWEALPDQIKRQLILNIQNEVPHVIKGIMRDMDRDLDKIFDTKAMIVSTMTRDPALLNRIFQKVGKPEFRFIARSGIYFGFAIGLIQAATWMLTHSPIIMPLFGLFTGWFTDWLALKMIFYPRLPTKYFGIINWQGLFIKRRQQVAAEYGALVADEILTPKNLLEAILTGPLSNRLIEMIMNHVKSLIDKQVGFAKPLVVIAVGGENYQAAKHKAGQRLIASLPETLKSIEHYVGNALDIKNTIVSKMKDLTETEFEGVLRPAFQQDEWILITVGAVLGFLVGEFQVFMMTH</sequence>
<dbReference type="PATRIC" id="fig|869212.3.peg.1083"/>
<dbReference type="OrthoDB" id="9787430at2"/>
<keyword evidence="1" id="KW-0812">Transmembrane</keyword>
<dbReference type="RefSeq" id="WP_014802266.1">
    <property type="nucleotide sequence ID" value="NC_018020.1"/>
</dbReference>
<dbReference type="Proteomes" id="UP000006048">
    <property type="component" value="Chromosome"/>
</dbReference>
<proteinExistence type="predicted"/>
<accession>I4B392</accession>
<dbReference type="KEGG" id="tpx:Turpa_1101"/>
<protein>
    <recommendedName>
        <fullName evidence="4">DUF445 domain-containing protein</fullName>
    </recommendedName>
</protein>
<name>I4B392_TURPD</name>
<dbReference type="STRING" id="869212.Turpa_1101"/>
<keyword evidence="1" id="KW-0472">Membrane</keyword>